<name>A0ABT4ZWN8_9CYAN</name>
<evidence type="ECO:0000313" key="2">
    <source>
        <dbReference type="EMBL" id="MDB9443168.1"/>
    </source>
</evidence>
<dbReference type="EMBL" id="JAQMTI010000224">
    <property type="protein sequence ID" value="MDB9443168.1"/>
    <property type="molecule type" value="Genomic_DNA"/>
</dbReference>
<dbReference type="SUPFAM" id="SSF52402">
    <property type="entry name" value="Adenine nucleotide alpha hydrolases-like"/>
    <property type="match status" value="1"/>
</dbReference>
<dbReference type="RefSeq" id="WP_272110734.1">
    <property type="nucleotide sequence ID" value="NZ_JAQMTI010000224.1"/>
</dbReference>
<sequence length="70" mass="8600">MTPKMGFGIPLDTWLRADLREWAEDLLSTHRLRQDGFFNPEPIRKKWQEHLSGSRNWQHHLWNILVFQMW</sequence>
<feature type="domain" description="Asparagine synthetase" evidence="1">
    <location>
        <begin position="3"/>
        <end position="70"/>
    </location>
</feature>
<evidence type="ECO:0000313" key="3">
    <source>
        <dbReference type="Proteomes" id="UP001211711"/>
    </source>
</evidence>
<protein>
    <submittedName>
        <fullName evidence="2">Asparagine synthase-related protein</fullName>
    </submittedName>
</protein>
<gene>
    <name evidence="2" type="ORF">PN497_17625</name>
</gene>
<dbReference type="InterPro" id="IPR001962">
    <property type="entry name" value="Asn_synthase"/>
</dbReference>
<dbReference type="Pfam" id="PF00733">
    <property type="entry name" value="Asn_synthase"/>
    <property type="match status" value="1"/>
</dbReference>
<keyword evidence="3" id="KW-1185">Reference proteome</keyword>
<accession>A0ABT4ZWN8</accession>
<evidence type="ECO:0000259" key="1">
    <source>
        <dbReference type="Pfam" id="PF00733"/>
    </source>
</evidence>
<comment type="caution">
    <text evidence="2">The sequence shown here is derived from an EMBL/GenBank/DDBJ whole genome shotgun (WGS) entry which is preliminary data.</text>
</comment>
<reference evidence="2 3" key="1">
    <citation type="submission" date="2023-01" db="EMBL/GenBank/DDBJ databases">
        <title>Genomes from the Australian National Cyanobacteria Reference Collection.</title>
        <authorList>
            <person name="Willis A."/>
            <person name="Lee E.M.F."/>
        </authorList>
    </citation>
    <scope>NUCLEOTIDE SEQUENCE [LARGE SCALE GENOMIC DNA]</scope>
    <source>
        <strain evidence="2 3">CS-549</strain>
    </source>
</reference>
<proteinExistence type="predicted"/>
<dbReference type="Proteomes" id="UP001211711">
    <property type="component" value="Unassembled WGS sequence"/>
</dbReference>
<organism evidence="2 3">
    <name type="scientific">Sphaerospermopsis kisseleviana CS-549</name>
    <dbReference type="NCBI Taxonomy" id="3021783"/>
    <lineage>
        <taxon>Bacteria</taxon>
        <taxon>Bacillati</taxon>
        <taxon>Cyanobacteriota</taxon>
        <taxon>Cyanophyceae</taxon>
        <taxon>Nostocales</taxon>
        <taxon>Aphanizomenonaceae</taxon>
        <taxon>Sphaerospermopsis</taxon>
        <taxon>Sphaerospermopsis kisseleviana</taxon>
    </lineage>
</organism>